<dbReference type="SUPFAM" id="SSF53850">
    <property type="entry name" value="Periplasmic binding protein-like II"/>
    <property type="match status" value="1"/>
</dbReference>
<feature type="domain" description="Solute-binding protein family 3/N-terminal" evidence="3">
    <location>
        <begin position="21"/>
        <end position="245"/>
    </location>
</feature>
<dbReference type="PANTHER" id="PTHR35936">
    <property type="entry name" value="MEMBRANE-BOUND LYTIC MUREIN TRANSGLYCOSYLASE F"/>
    <property type="match status" value="1"/>
</dbReference>
<evidence type="ECO:0000313" key="5">
    <source>
        <dbReference type="Proteomes" id="UP000198607"/>
    </source>
</evidence>
<proteinExistence type="predicted"/>
<dbReference type="SMART" id="SM00062">
    <property type="entry name" value="PBPb"/>
    <property type="match status" value="1"/>
</dbReference>
<organism evidence="4 5">
    <name type="scientific">Propionivibrio dicarboxylicus</name>
    <dbReference type="NCBI Taxonomy" id="83767"/>
    <lineage>
        <taxon>Bacteria</taxon>
        <taxon>Pseudomonadati</taxon>
        <taxon>Pseudomonadota</taxon>
        <taxon>Betaproteobacteria</taxon>
        <taxon>Rhodocyclales</taxon>
        <taxon>Rhodocyclaceae</taxon>
        <taxon>Propionivibrio</taxon>
    </lineage>
</organism>
<dbReference type="EMBL" id="FNCY01000005">
    <property type="protein sequence ID" value="SDH32106.1"/>
    <property type="molecule type" value="Genomic_DNA"/>
</dbReference>
<gene>
    <name evidence="4" type="ORF">SAMN05660652_01506</name>
</gene>
<feature type="chain" id="PRO_5011529176" evidence="2">
    <location>
        <begin position="20"/>
        <end position="245"/>
    </location>
</feature>
<feature type="signal peptide" evidence="2">
    <location>
        <begin position="1"/>
        <end position="19"/>
    </location>
</feature>
<dbReference type="Pfam" id="PF00497">
    <property type="entry name" value="SBP_bac_3"/>
    <property type="match status" value="1"/>
</dbReference>
<dbReference type="STRING" id="83767.SAMN05660652_01506"/>
<keyword evidence="5" id="KW-1185">Reference proteome</keyword>
<evidence type="ECO:0000313" key="4">
    <source>
        <dbReference type="EMBL" id="SDH32106.1"/>
    </source>
</evidence>
<reference evidence="4 5" key="1">
    <citation type="submission" date="2016-10" db="EMBL/GenBank/DDBJ databases">
        <authorList>
            <person name="de Groot N.N."/>
        </authorList>
    </citation>
    <scope>NUCLEOTIDE SEQUENCE [LARGE SCALE GENOMIC DNA]</scope>
    <source>
        <strain evidence="4 5">DSM 5885</strain>
    </source>
</reference>
<dbReference type="Gene3D" id="3.40.190.10">
    <property type="entry name" value="Periplasmic binding protein-like II"/>
    <property type="match status" value="2"/>
</dbReference>
<dbReference type="AlphaFoldDB" id="A0A1G8BFT3"/>
<dbReference type="PANTHER" id="PTHR35936:SF35">
    <property type="entry name" value="L-CYSTINE-BINDING PROTEIN TCYJ"/>
    <property type="match status" value="1"/>
</dbReference>
<evidence type="ECO:0000259" key="3">
    <source>
        <dbReference type="SMART" id="SM00062"/>
    </source>
</evidence>
<dbReference type="InterPro" id="IPR001638">
    <property type="entry name" value="Solute-binding_3/MltF_N"/>
</dbReference>
<name>A0A1G8BFT3_9RHOO</name>
<evidence type="ECO:0000256" key="2">
    <source>
        <dbReference type="SAM" id="SignalP"/>
    </source>
</evidence>
<sequence>MLMRFLLLFLLCVPVRTDAQEVTRLATFEFAPYVRIDNGRPVGFSVDVVREAFARIGEPLRIDAYPVARAIAYYEAGKVDGLFTIKPTEARRARMLFTRHPVLKQDFVLFGLRESDPAYVDDLSALAGMTVGVVTGLTYGERFAQAVRAGVLRADDATTLAQSLRKLLAGRVDLVISSRAVGQQAIRDLGLEARVEVKGAPVESAYSYLALQPGIHEDIARRFDQALDDMQRDGTLRRIERAHGL</sequence>
<protein>
    <submittedName>
        <fullName evidence="4">Polar amino acid transport system substrate-binding protein</fullName>
    </submittedName>
</protein>
<dbReference type="RefSeq" id="WP_091936147.1">
    <property type="nucleotide sequence ID" value="NZ_FNCY01000005.1"/>
</dbReference>
<keyword evidence="1 2" id="KW-0732">Signal</keyword>
<accession>A0A1G8BFT3</accession>
<dbReference type="OrthoDB" id="8907081at2"/>
<dbReference type="Proteomes" id="UP000198607">
    <property type="component" value="Unassembled WGS sequence"/>
</dbReference>
<evidence type="ECO:0000256" key="1">
    <source>
        <dbReference type="ARBA" id="ARBA00022729"/>
    </source>
</evidence>